<dbReference type="AlphaFoldDB" id="A0A8J2XWK3"/>
<dbReference type="Gene3D" id="2.40.170.20">
    <property type="entry name" value="TonB-dependent receptor, beta-barrel domain"/>
    <property type="match status" value="1"/>
</dbReference>
<reference evidence="7" key="1">
    <citation type="journal article" date="2014" name="Int. J. Syst. Evol. Microbiol.">
        <title>Complete genome sequence of Corynebacterium casei LMG S-19264T (=DSM 44701T), isolated from a smear-ripened cheese.</title>
        <authorList>
            <consortium name="US DOE Joint Genome Institute (JGI-PGF)"/>
            <person name="Walter F."/>
            <person name="Albersmeier A."/>
            <person name="Kalinowski J."/>
            <person name="Ruckert C."/>
        </authorList>
    </citation>
    <scope>NUCLEOTIDE SEQUENCE</scope>
    <source>
        <strain evidence="7">CGMCC 1.15448</strain>
    </source>
</reference>
<dbReference type="InterPro" id="IPR041700">
    <property type="entry name" value="OMP_b-brl_3"/>
</dbReference>
<dbReference type="GO" id="GO:0009279">
    <property type="term" value="C:cell outer membrane"/>
    <property type="evidence" value="ECO:0007669"/>
    <property type="project" value="UniProtKB-SubCell"/>
</dbReference>
<keyword evidence="8" id="KW-1185">Reference proteome</keyword>
<dbReference type="SUPFAM" id="SSF49464">
    <property type="entry name" value="Carboxypeptidase regulatory domain-like"/>
    <property type="match status" value="1"/>
</dbReference>
<evidence type="ECO:0000256" key="1">
    <source>
        <dbReference type="ARBA" id="ARBA00004442"/>
    </source>
</evidence>
<dbReference type="Gene3D" id="2.60.40.1120">
    <property type="entry name" value="Carboxypeptidase-like, regulatory domain"/>
    <property type="match status" value="1"/>
</dbReference>
<dbReference type="PANTHER" id="PTHR40980:SF4">
    <property type="entry name" value="TONB-DEPENDENT RECEPTOR-LIKE BETA-BARREL DOMAIN-CONTAINING PROTEIN"/>
    <property type="match status" value="1"/>
</dbReference>
<dbReference type="InterPro" id="IPR012910">
    <property type="entry name" value="Plug_dom"/>
</dbReference>
<dbReference type="InterPro" id="IPR036942">
    <property type="entry name" value="Beta-barrel_TonB_sf"/>
</dbReference>
<evidence type="ECO:0000256" key="3">
    <source>
        <dbReference type="ARBA" id="ARBA00023237"/>
    </source>
</evidence>
<dbReference type="Proteomes" id="UP000607559">
    <property type="component" value="Unassembled WGS sequence"/>
</dbReference>
<feature type="domain" description="Outer membrane protein beta-barrel" evidence="6">
    <location>
        <begin position="400"/>
        <end position="830"/>
    </location>
</feature>
<feature type="signal peptide" evidence="4">
    <location>
        <begin position="1"/>
        <end position="21"/>
    </location>
</feature>
<evidence type="ECO:0000256" key="2">
    <source>
        <dbReference type="ARBA" id="ARBA00023136"/>
    </source>
</evidence>
<organism evidence="7 8">
    <name type="scientific">Puia dinghuensis</name>
    <dbReference type="NCBI Taxonomy" id="1792502"/>
    <lineage>
        <taxon>Bacteria</taxon>
        <taxon>Pseudomonadati</taxon>
        <taxon>Bacteroidota</taxon>
        <taxon>Chitinophagia</taxon>
        <taxon>Chitinophagales</taxon>
        <taxon>Chitinophagaceae</taxon>
        <taxon>Puia</taxon>
    </lineage>
</organism>
<dbReference type="EMBL" id="BMJC01000006">
    <property type="protein sequence ID" value="GGB20635.1"/>
    <property type="molecule type" value="Genomic_DNA"/>
</dbReference>
<keyword evidence="3" id="KW-0998">Cell outer membrane</keyword>
<feature type="domain" description="TonB-dependent receptor plug" evidence="5">
    <location>
        <begin position="170"/>
        <end position="237"/>
    </location>
</feature>
<dbReference type="SUPFAM" id="SSF56935">
    <property type="entry name" value="Porins"/>
    <property type="match status" value="1"/>
</dbReference>
<comment type="caution">
    <text evidence="7">The sequence shown here is derived from an EMBL/GenBank/DDBJ whole genome shotgun (WGS) entry which is preliminary data.</text>
</comment>
<dbReference type="RefSeq" id="WP_188937079.1">
    <property type="nucleotide sequence ID" value="NZ_BMJC01000006.1"/>
</dbReference>
<dbReference type="Pfam" id="PF13620">
    <property type="entry name" value="CarboxypepD_reg"/>
    <property type="match status" value="1"/>
</dbReference>
<keyword evidence="2" id="KW-0472">Membrane</keyword>
<reference evidence="7" key="2">
    <citation type="submission" date="2020-09" db="EMBL/GenBank/DDBJ databases">
        <authorList>
            <person name="Sun Q."/>
            <person name="Zhou Y."/>
        </authorList>
    </citation>
    <scope>NUCLEOTIDE SEQUENCE</scope>
    <source>
        <strain evidence="7">CGMCC 1.15448</strain>
    </source>
</reference>
<name>A0A8J2XWK3_9BACT</name>
<accession>A0A8J2XWK3</accession>
<keyword evidence="7" id="KW-0675">Receptor</keyword>
<evidence type="ECO:0000313" key="7">
    <source>
        <dbReference type="EMBL" id="GGB20635.1"/>
    </source>
</evidence>
<dbReference type="InterPro" id="IPR037066">
    <property type="entry name" value="Plug_dom_sf"/>
</dbReference>
<proteinExistence type="predicted"/>
<dbReference type="PANTHER" id="PTHR40980">
    <property type="entry name" value="PLUG DOMAIN-CONTAINING PROTEIN"/>
    <property type="match status" value="1"/>
</dbReference>
<sequence length="851" mass="92672">MKQLYLLLVTLLVLDQAFAQAPPQGMPPGGHPGAGSASGHLYGKIVDTTGHGIGRASVMILKRYKDPATGKQKEVLLKGITTQNNGDFSAEDLPVNSPLKLSISAVGYTALTQEVVLTPQAAEKDLGNLSMAPATKELEQVVVTASKPAMTVDMEKKVFNVAKDINSVGGNGLDVLKNVPSVNVDIDGNVTLRGGSPQLMVDGKPTTLTLDEIPADAIESVEVINNPSAKYDASGGGAGILNIVLKKNRKTGYNGSVRAGADSYGAANGGASLNVRENKINFSADINGRLIRDRVTGSVDRLNFMTSTTPNTYLHQQELDTSRGWIYFGRMGLDYFLNNRTTLSLTGFAMSHRNTTISDLSMNTDSMYSSGKISQYSQEEINGGHTFNGRGATLGIKQLFAKDKESWTADASYFSGNGTSNSLYTTNYFANGNGSTLSSQQLQKIVGGGNDHNIILQSDFSDPLTPKTTLEAGVRAALQSRLNINNNYTYNPDSAAYYLVPSAASNYKSQSNVYASYFTLASSIRNFSYKVGLRAESSNYHGTLLNSGQTFSNQYPVSLFPSLFLGQKLGNGQELQLSYTRRVNRPNFFQLVPYTDSSNKLNITRGNPNLVPEFTQSVELSYLKTFPGNSTFMGSVYYKHTDHLITGYIEADTAAGSTTYINTYVNAESSYSVGAELTGQVNLTRWWDVSSNVNIYHSKINVGSTEAVAQQALWSWFGKANTSFRLPSGFTIQLSGIYQSKTNLPVNTNAGQPGPPNMQSQSASQGYIKPYYEADVAVKKTFLSGKLVATASFNDIFKSRKQEQYTYSSYFTQDYSRLRNPQMLRLNLSWSFGKVDASLFKRKNNNVQTEE</sequence>
<evidence type="ECO:0000256" key="4">
    <source>
        <dbReference type="SAM" id="SignalP"/>
    </source>
</evidence>
<comment type="subcellular location">
    <subcellularLocation>
        <location evidence="1">Cell outer membrane</location>
    </subcellularLocation>
</comment>
<dbReference type="Pfam" id="PF14905">
    <property type="entry name" value="OMP_b-brl_3"/>
    <property type="match status" value="1"/>
</dbReference>
<evidence type="ECO:0000259" key="6">
    <source>
        <dbReference type="Pfam" id="PF14905"/>
    </source>
</evidence>
<protein>
    <submittedName>
        <fullName evidence="7">TonB-dependent receptor</fullName>
    </submittedName>
</protein>
<feature type="chain" id="PRO_5035182583" evidence="4">
    <location>
        <begin position="22"/>
        <end position="851"/>
    </location>
</feature>
<gene>
    <name evidence="7" type="ORF">GCM10011511_50470</name>
</gene>
<keyword evidence="4" id="KW-0732">Signal</keyword>
<dbReference type="InterPro" id="IPR008969">
    <property type="entry name" value="CarboxyPept-like_regulatory"/>
</dbReference>
<evidence type="ECO:0000259" key="5">
    <source>
        <dbReference type="Pfam" id="PF07715"/>
    </source>
</evidence>
<dbReference type="Gene3D" id="2.170.130.10">
    <property type="entry name" value="TonB-dependent receptor, plug domain"/>
    <property type="match status" value="1"/>
</dbReference>
<dbReference type="Pfam" id="PF07715">
    <property type="entry name" value="Plug"/>
    <property type="match status" value="1"/>
</dbReference>
<evidence type="ECO:0000313" key="8">
    <source>
        <dbReference type="Proteomes" id="UP000607559"/>
    </source>
</evidence>